<gene>
    <name evidence="2" type="ORF">SAMN06265371_1105</name>
</gene>
<feature type="chain" id="PRO_5012647242" description="Nicotinate-nucleotide adenylyltransferase" evidence="1">
    <location>
        <begin position="20"/>
        <end position="165"/>
    </location>
</feature>
<dbReference type="RefSeq" id="WP_245813569.1">
    <property type="nucleotide sequence ID" value="NZ_FZNT01000010.1"/>
</dbReference>
<name>A0A238YM24_9FLAO</name>
<organism evidence="2 3">
    <name type="scientific">Lutibacter agarilyticus</name>
    <dbReference type="NCBI Taxonomy" id="1109740"/>
    <lineage>
        <taxon>Bacteria</taxon>
        <taxon>Pseudomonadati</taxon>
        <taxon>Bacteroidota</taxon>
        <taxon>Flavobacteriia</taxon>
        <taxon>Flavobacteriales</taxon>
        <taxon>Flavobacteriaceae</taxon>
        <taxon>Lutibacter</taxon>
    </lineage>
</organism>
<dbReference type="Proteomes" id="UP000198384">
    <property type="component" value="Unassembled WGS sequence"/>
</dbReference>
<accession>A0A238YM24</accession>
<reference evidence="2 3" key="1">
    <citation type="submission" date="2017-06" db="EMBL/GenBank/DDBJ databases">
        <authorList>
            <person name="Kim H.J."/>
            <person name="Triplett B.A."/>
        </authorList>
    </citation>
    <scope>NUCLEOTIDE SEQUENCE [LARGE SCALE GENOMIC DNA]</scope>
    <source>
        <strain evidence="2 3">DSM 29150</strain>
    </source>
</reference>
<dbReference type="SUPFAM" id="SSF160574">
    <property type="entry name" value="BT0923-like"/>
    <property type="match status" value="1"/>
</dbReference>
<evidence type="ECO:0000313" key="3">
    <source>
        <dbReference type="Proteomes" id="UP000198384"/>
    </source>
</evidence>
<proteinExistence type="predicted"/>
<keyword evidence="1" id="KW-0732">Signal</keyword>
<feature type="signal peptide" evidence="1">
    <location>
        <begin position="1"/>
        <end position="19"/>
    </location>
</feature>
<keyword evidence="3" id="KW-1185">Reference proteome</keyword>
<dbReference type="EMBL" id="FZNT01000010">
    <property type="protein sequence ID" value="SNR72090.1"/>
    <property type="molecule type" value="Genomic_DNA"/>
</dbReference>
<evidence type="ECO:0000256" key="1">
    <source>
        <dbReference type="SAM" id="SignalP"/>
    </source>
</evidence>
<dbReference type="Gene3D" id="3.10.450.360">
    <property type="match status" value="1"/>
</dbReference>
<evidence type="ECO:0008006" key="4">
    <source>
        <dbReference type="Google" id="ProtNLM"/>
    </source>
</evidence>
<dbReference type="AlphaFoldDB" id="A0A238YM24"/>
<sequence>MRKLIIGLIIIGFAIQAQAQVEELSEVVVSASNYKYLTKVGLENASVLVSELEEKVANFDLKSADFYSEDNDSYVVSFFIPQGKVLASYDSDGNIIRTVERFNNVKLPREVIESVAKQYPNWTFAKDTYLVNYYDFGKISKRYKITLENGDKRIKIKTDIEGNFI</sequence>
<evidence type="ECO:0000313" key="2">
    <source>
        <dbReference type="EMBL" id="SNR72090.1"/>
    </source>
</evidence>
<protein>
    <recommendedName>
        <fullName evidence="4">Nicotinate-nucleotide adenylyltransferase</fullName>
    </recommendedName>
</protein>